<evidence type="ECO:0000313" key="1">
    <source>
        <dbReference type="EMBL" id="OGY96966.1"/>
    </source>
</evidence>
<dbReference type="EMBL" id="MHKV01000028">
    <property type="protein sequence ID" value="OGY96966.1"/>
    <property type="molecule type" value="Genomic_DNA"/>
</dbReference>
<proteinExistence type="predicted"/>
<gene>
    <name evidence="1" type="ORF">A2128_00055</name>
</gene>
<reference evidence="1 2" key="1">
    <citation type="journal article" date="2016" name="Nat. Commun.">
        <title>Thousands of microbial genomes shed light on interconnected biogeochemical processes in an aquifer system.</title>
        <authorList>
            <person name="Anantharaman K."/>
            <person name="Brown C.T."/>
            <person name="Hug L.A."/>
            <person name="Sharon I."/>
            <person name="Castelle C.J."/>
            <person name="Probst A.J."/>
            <person name="Thomas B.C."/>
            <person name="Singh A."/>
            <person name="Wilkins M.J."/>
            <person name="Karaoz U."/>
            <person name="Brodie E.L."/>
            <person name="Williams K.H."/>
            <person name="Hubbard S.S."/>
            <person name="Banfield J.F."/>
        </authorList>
    </citation>
    <scope>NUCLEOTIDE SEQUENCE [LARGE SCALE GENOMIC DNA]</scope>
</reference>
<evidence type="ECO:0000313" key="2">
    <source>
        <dbReference type="Proteomes" id="UP000176349"/>
    </source>
</evidence>
<sequence length="67" mass="7096">MMKFLKTRGRELTFILLAVLLLLAVVGAVGEGLGFLVRSLNAVFGSDSTTATPTVQFDIEGAKKLGL</sequence>
<comment type="caution">
    <text evidence="1">The sequence shown here is derived from an EMBL/GenBank/DDBJ whole genome shotgun (WGS) entry which is preliminary data.</text>
</comment>
<dbReference type="Proteomes" id="UP000176349">
    <property type="component" value="Unassembled WGS sequence"/>
</dbReference>
<protein>
    <submittedName>
        <fullName evidence="1">Uncharacterized protein</fullName>
    </submittedName>
</protein>
<name>A0A1G2C6U2_9BACT</name>
<accession>A0A1G2C6U2</accession>
<dbReference type="AlphaFoldDB" id="A0A1G2C6U2"/>
<organism evidence="1 2">
    <name type="scientific">Candidatus Liptonbacteria bacterium GWC1_60_9</name>
    <dbReference type="NCBI Taxonomy" id="1798645"/>
    <lineage>
        <taxon>Bacteria</taxon>
        <taxon>Candidatus Liptoniibacteriota</taxon>
    </lineage>
</organism>